<dbReference type="OrthoDB" id="529371at2759"/>
<feature type="compositionally biased region" description="Low complexity" evidence="1">
    <location>
        <begin position="135"/>
        <end position="159"/>
    </location>
</feature>
<evidence type="ECO:0000256" key="1">
    <source>
        <dbReference type="SAM" id="MobiDB-lite"/>
    </source>
</evidence>
<comment type="caution">
    <text evidence="2">The sequence shown here is derived from an EMBL/GenBank/DDBJ whole genome shotgun (WGS) entry which is preliminary data.</text>
</comment>
<keyword evidence="3" id="KW-1185">Reference proteome</keyword>
<reference evidence="2" key="1">
    <citation type="journal article" date="2020" name="bioRxiv">
        <title>Comparative genomics of Chlamydomonas.</title>
        <authorList>
            <person name="Craig R.J."/>
            <person name="Hasan A.R."/>
            <person name="Ness R.W."/>
            <person name="Keightley P.D."/>
        </authorList>
    </citation>
    <scope>NUCLEOTIDE SEQUENCE</scope>
    <source>
        <strain evidence="2">SAG 7.73</strain>
    </source>
</reference>
<dbReference type="EMBL" id="JAEHOC010000006">
    <property type="protein sequence ID" value="KAG2440698.1"/>
    <property type="molecule type" value="Genomic_DNA"/>
</dbReference>
<evidence type="ECO:0000313" key="2">
    <source>
        <dbReference type="EMBL" id="KAG2440698.1"/>
    </source>
</evidence>
<feature type="region of interest" description="Disordered" evidence="1">
    <location>
        <begin position="135"/>
        <end position="165"/>
    </location>
</feature>
<gene>
    <name evidence="2" type="ORF">HXX76_003556</name>
</gene>
<sequence length="229" mass="24232">MAPPQHGSRLLGGQATGQPAKELDATSSLCQRSCRGLLLYFPAKSGLTEAERKRQSSLRAVEPICIGISSVYKAPEALDLKAALDAHGLTPGDKVDTAFILGHSVYQPSDKTLPPAVKSGFEFMRVAPVPATATASTTASSEVVTEGSSGAAQGSGDAASPPPPSFRFLTSSVDLNNRVSKMLNSMVQFDTVAYTDKFKNQAVKNWASMEKWLQDLRNAVSNSKSGEQA</sequence>
<organism evidence="2 3">
    <name type="scientific">Chlamydomonas incerta</name>
    <dbReference type="NCBI Taxonomy" id="51695"/>
    <lineage>
        <taxon>Eukaryota</taxon>
        <taxon>Viridiplantae</taxon>
        <taxon>Chlorophyta</taxon>
        <taxon>core chlorophytes</taxon>
        <taxon>Chlorophyceae</taxon>
        <taxon>CS clade</taxon>
        <taxon>Chlamydomonadales</taxon>
        <taxon>Chlamydomonadaceae</taxon>
        <taxon>Chlamydomonas</taxon>
    </lineage>
</organism>
<proteinExistence type="predicted"/>
<accession>A0A835W7W2</accession>
<dbReference type="AlphaFoldDB" id="A0A835W7W2"/>
<name>A0A835W7W2_CHLIN</name>
<protein>
    <submittedName>
        <fullName evidence="2">Uncharacterized protein</fullName>
    </submittedName>
</protein>
<evidence type="ECO:0000313" key="3">
    <source>
        <dbReference type="Proteomes" id="UP000650467"/>
    </source>
</evidence>
<dbReference type="Proteomes" id="UP000650467">
    <property type="component" value="Unassembled WGS sequence"/>
</dbReference>